<feature type="domain" description="Porin" evidence="12">
    <location>
        <begin position="57"/>
        <end position="408"/>
    </location>
</feature>
<proteinExistence type="predicted"/>
<evidence type="ECO:0000256" key="2">
    <source>
        <dbReference type="ARBA" id="ARBA00011233"/>
    </source>
</evidence>
<keyword evidence="4" id="KW-1134">Transmembrane beta strand</keyword>
<keyword evidence="6" id="KW-0732">Signal</keyword>
<dbReference type="InterPro" id="IPR002299">
    <property type="entry name" value="Porin_Neis"/>
</dbReference>
<keyword evidence="11" id="KW-1133">Transmembrane helix</keyword>
<feature type="transmembrane region" description="Helical" evidence="11">
    <location>
        <begin position="53"/>
        <end position="78"/>
    </location>
</feature>
<dbReference type="InterPro" id="IPR023614">
    <property type="entry name" value="Porin_dom_sf"/>
</dbReference>
<dbReference type="PRINTS" id="PR00184">
    <property type="entry name" value="NEISSPPORIN"/>
</dbReference>
<dbReference type="CDD" id="cd00342">
    <property type="entry name" value="gram_neg_porins"/>
    <property type="match status" value="1"/>
</dbReference>
<keyword evidence="3" id="KW-0813">Transport</keyword>
<dbReference type="GO" id="GO:0006811">
    <property type="term" value="P:monoatomic ion transport"/>
    <property type="evidence" value="ECO:0007669"/>
    <property type="project" value="UniProtKB-KW"/>
</dbReference>
<reference evidence="14" key="1">
    <citation type="submission" date="2017-01" db="EMBL/GenBank/DDBJ databases">
        <title>Genome Analysis of Deinococcus marmoris KOPRI26562.</title>
        <authorList>
            <person name="Kim J.H."/>
            <person name="Oh H.-M."/>
        </authorList>
    </citation>
    <scope>NUCLEOTIDE SEQUENCE [LARGE SCALE GENOMIC DNA]</scope>
    <source>
        <strain evidence="14">PAMC 26633</strain>
    </source>
</reference>
<keyword evidence="7" id="KW-0406">Ion transport</keyword>
<evidence type="ECO:0000256" key="7">
    <source>
        <dbReference type="ARBA" id="ARBA00023065"/>
    </source>
</evidence>
<accession>A0A226X2R9</accession>
<dbReference type="GO" id="GO:0046930">
    <property type="term" value="C:pore complex"/>
    <property type="evidence" value="ECO:0007669"/>
    <property type="project" value="UniProtKB-KW"/>
</dbReference>
<feature type="transmembrane region" description="Helical" evidence="11">
    <location>
        <begin position="20"/>
        <end position="41"/>
    </location>
</feature>
<dbReference type="GO" id="GO:0015288">
    <property type="term" value="F:porin activity"/>
    <property type="evidence" value="ECO:0007669"/>
    <property type="project" value="UniProtKB-KW"/>
</dbReference>
<name>A0A226X2R9_CABSO</name>
<dbReference type="PANTHER" id="PTHR34501:SF9">
    <property type="entry name" value="MAJOR OUTER MEMBRANE PROTEIN P.IA"/>
    <property type="match status" value="1"/>
</dbReference>
<evidence type="ECO:0000256" key="6">
    <source>
        <dbReference type="ARBA" id="ARBA00022729"/>
    </source>
</evidence>
<evidence type="ECO:0000256" key="3">
    <source>
        <dbReference type="ARBA" id="ARBA00022448"/>
    </source>
</evidence>
<organism evidence="13 14">
    <name type="scientific">Caballeronia sordidicola</name>
    <name type="common">Burkholderia sordidicola</name>
    <dbReference type="NCBI Taxonomy" id="196367"/>
    <lineage>
        <taxon>Bacteria</taxon>
        <taxon>Pseudomonadati</taxon>
        <taxon>Pseudomonadota</taxon>
        <taxon>Betaproteobacteria</taxon>
        <taxon>Burkholderiales</taxon>
        <taxon>Burkholderiaceae</taxon>
        <taxon>Caballeronia</taxon>
    </lineage>
</organism>
<dbReference type="InterPro" id="IPR050298">
    <property type="entry name" value="Gram-neg_bact_OMP"/>
</dbReference>
<evidence type="ECO:0000313" key="14">
    <source>
        <dbReference type="Proteomes" id="UP000214720"/>
    </source>
</evidence>
<dbReference type="eggNOG" id="COG3203">
    <property type="taxonomic scope" value="Bacteria"/>
</dbReference>
<dbReference type="EMBL" id="MTHB01000109">
    <property type="protein sequence ID" value="OXC77307.1"/>
    <property type="molecule type" value="Genomic_DNA"/>
</dbReference>
<evidence type="ECO:0000313" key="13">
    <source>
        <dbReference type="EMBL" id="OXC77307.1"/>
    </source>
</evidence>
<keyword evidence="10" id="KW-0998">Cell outer membrane</keyword>
<protein>
    <submittedName>
        <fullName evidence="13">Outer membrane protein (Porin)</fullName>
    </submittedName>
</protein>
<dbReference type="GO" id="GO:0009279">
    <property type="term" value="C:cell outer membrane"/>
    <property type="evidence" value="ECO:0007669"/>
    <property type="project" value="UniProtKB-SubCell"/>
</dbReference>
<dbReference type="Pfam" id="PF13609">
    <property type="entry name" value="Porin_4"/>
    <property type="match status" value="1"/>
</dbReference>
<comment type="caution">
    <text evidence="13">The sequence shown here is derived from an EMBL/GenBank/DDBJ whole genome shotgun (WGS) entry which is preliminary data.</text>
</comment>
<evidence type="ECO:0000256" key="8">
    <source>
        <dbReference type="ARBA" id="ARBA00023114"/>
    </source>
</evidence>
<evidence type="ECO:0000256" key="9">
    <source>
        <dbReference type="ARBA" id="ARBA00023136"/>
    </source>
</evidence>
<evidence type="ECO:0000259" key="12">
    <source>
        <dbReference type="Pfam" id="PF13609"/>
    </source>
</evidence>
<dbReference type="InterPro" id="IPR033900">
    <property type="entry name" value="Gram_neg_porin_domain"/>
</dbReference>
<dbReference type="PANTHER" id="PTHR34501">
    <property type="entry name" value="PROTEIN YDDL-RELATED"/>
    <property type="match status" value="1"/>
</dbReference>
<evidence type="ECO:0000256" key="11">
    <source>
        <dbReference type="SAM" id="Phobius"/>
    </source>
</evidence>
<sequence length="447" mass="46996">MMIFNIDRDLENWSYVAKIAHLRSFAILLIGPGFHGVLSISRYLWGGAMKKQILGIAACMSVYGVAHAQSSVTLYGLLDNGFVFNSNSKGSRQYELGSGNLQGDRWGLIGSEDLGGGLKAIFRLEGGFNIDNGTLGQGGAEFGRKAYVGLASSMGTVTLGRQYDLLGDYVGSFESGNAEKLVTLKEWGSIYGSHPGDMDNLDNTNRINNSIKYASPNYGGLSFGGFYSFGGKAGEFTQDQIYAVGAGYDNGPLALGVSYENARDPNFSVFGTNPSANSPTSTSALNMSSPVYSGFASAHTWQVVSAGAAYKVGNATIGGVYSNVQFKDIGAEAGAGLNPQKLTGTATFNIGEINLAYLVTPALQVGTAYTYTRGSSIGSISGAIYSQVNLAANYALSVRTDLYLVGIYQHASGKDSTGKTAVAAISNLSNSSTNVQTALIVGIRHKF</sequence>
<gene>
    <name evidence="13" type="ORF">BSU04_17385</name>
</gene>
<comment type="subunit">
    <text evidence="2">Homotrimer.</text>
</comment>
<keyword evidence="9 11" id="KW-0472">Membrane</keyword>
<comment type="subcellular location">
    <subcellularLocation>
        <location evidence="1">Cell outer membrane</location>
        <topology evidence="1">Multi-pass membrane protein</topology>
    </subcellularLocation>
</comment>
<keyword evidence="5 11" id="KW-0812">Transmembrane</keyword>
<evidence type="ECO:0000256" key="1">
    <source>
        <dbReference type="ARBA" id="ARBA00004571"/>
    </source>
</evidence>
<dbReference type="Proteomes" id="UP000214720">
    <property type="component" value="Unassembled WGS sequence"/>
</dbReference>
<dbReference type="Gene3D" id="2.40.160.10">
    <property type="entry name" value="Porin"/>
    <property type="match status" value="1"/>
</dbReference>
<evidence type="ECO:0000256" key="10">
    <source>
        <dbReference type="ARBA" id="ARBA00023237"/>
    </source>
</evidence>
<evidence type="ECO:0000256" key="5">
    <source>
        <dbReference type="ARBA" id="ARBA00022692"/>
    </source>
</evidence>
<keyword evidence="8" id="KW-0626">Porin</keyword>
<dbReference type="AlphaFoldDB" id="A0A226X2R9"/>
<evidence type="ECO:0000256" key="4">
    <source>
        <dbReference type="ARBA" id="ARBA00022452"/>
    </source>
</evidence>
<dbReference type="SUPFAM" id="SSF56935">
    <property type="entry name" value="Porins"/>
    <property type="match status" value="1"/>
</dbReference>